<sequence length="149" mass="16486">MATQRAIEIGLVQEERDQAHVARACEPQRETAERTRQHAKRVAATTERDAEARRTTDLCAESVEQFGSDKAAVHHGGLYALERLAQDHPDNPAPSQTAVDLLCAQLRAPFDLPGDPSGVNADQTARDEHRERVRGCEVRLTAQRILAML</sequence>
<feature type="compositionally biased region" description="Basic and acidic residues" evidence="1">
    <location>
        <begin position="26"/>
        <end position="36"/>
    </location>
</feature>
<dbReference type="Proteomes" id="UP001596220">
    <property type="component" value="Unassembled WGS sequence"/>
</dbReference>
<keyword evidence="3" id="KW-1185">Reference proteome</keyword>
<gene>
    <name evidence="2" type="ORF">ACFP3R_37080</name>
</gene>
<evidence type="ECO:0000313" key="2">
    <source>
        <dbReference type="EMBL" id="MFC6094908.1"/>
    </source>
</evidence>
<evidence type="ECO:0000256" key="1">
    <source>
        <dbReference type="SAM" id="MobiDB-lite"/>
    </source>
</evidence>
<feature type="compositionally biased region" description="Basic and acidic residues" evidence="1">
    <location>
        <begin position="46"/>
        <end position="55"/>
    </location>
</feature>
<dbReference type="EMBL" id="JBHSQO010000082">
    <property type="protein sequence ID" value="MFC6094908.1"/>
    <property type="molecule type" value="Genomic_DNA"/>
</dbReference>
<proteinExistence type="predicted"/>
<evidence type="ECO:0000313" key="3">
    <source>
        <dbReference type="Proteomes" id="UP001596220"/>
    </source>
</evidence>
<accession>A0ABW1PIL1</accession>
<name>A0ABW1PIL1_9PSEU</name>
<comment type="caution">
    <text evidence="2">The sequence shown here is derived from an EMBL/GenBank/DDBJ whole genome shotgun (WGS) entry which is preliminary data.</text>
</comment>
<organism evidence="2 3">
    <name type="scientific">Saccharothrix lopnurensis</name>
    <dbReference type="NCBI Taxonomy" id="1670621"/>
    <lineage>
        <taxon>Bacteria</taxon>
        <taxon>Bacillati</taxon>
        <taxon>Actinomycetota</taxon>
        <taxon>Actinomycetes</taxon>
        <taxon>Pseudonocardiales</taxon>
        <taxon>Pseudonocardiaceae</taxon>
        <taxon>Saccharothrix</taxon>
    </lineage>
</organism>
<reference evidence="3" key="1">
    <citation type="journal article" date="2019" name="Int. J. Syst. Evol. Microbiol.">
        <title>The Global Catalogue of Microorganisms (GCM) 10K type strain sequencing project: providing services to taxonomists for standard genome sequencing and annotation.</title>
        <authorList>
            <consortium name="The Broad Institute Genomics Platform"/>
            <consortium name="The Broad Institute Genome Sequencing Center for Infectious Disease"/>
            <person name="Wu L."/>
            <person name="Ma J."/>
        </authorList>
    </citation>
    <scope>NUCLEOTIDE SEQUENCE [LARGE SCALE GENOMIC DNA]</scope>
    <source>
        <strain evidence="3">CGMCC 4.7246</strain>
    </source>
</reference>
<protein>
    <submittedName>
        <fullName evidence="2">Uncharacterized protein</fullName>
    </submittedName>
</protein>
<feature type="region of interest" description="Disordered" evidence="1">
    <location>
        <begin position="20"/>
        <end position="55"/>
    </location>
</feature>
<dbReference type="RefSeq" id="WP_380643628.1">
    <property type="nucleotide sequence ID" value="NZ_JBHSQO010000082.1"/>
</dbReference>